<dbReference type="InterPro" id="IPR001647">
    <property type="entry name" value="HTH_TetR"/>
</dbReference>
<evidence type="ECO:0000313" key="4">
    <source>
        <dbReference type="EMBL" id="WFE88802.1"/>
    </source>
</evidence>
<keyword evidence="5" id="KW-1185">Reference proteome</keyword>
<name>A0ABY8F421_9HYPH</name>
<sequence>MTRSDAQENRGTILQAFASLLRPGNAKLPTMSDVVRQSGLGRGTVYRHFPEIGDLIFAHLDTGYRAVCSSYEPEWIKGDADVIRAKCEAFLLSYYNFNRDNHSILATPECLISEGRQLAKTELRRKIYVTLTRMSETPLKPIELNKWTDVIACCVETEHIGSSSILEARPDISVGIAMTLLDACLK</sequence>
<evidence type="ECO:0000259" key="3">
    <source>
        <dbReference type="PROSITE" id="PS50977"/>
    </source>
</evidence>
<protein>
    <submittedName>
        <fullName evidence="4">TetR/AcrR family transcriptional regulator</fullName>
    </submittedName>
</protein>
<evidence type="ECO:0000256" key="1">
    <source>
        <dbReference type="ARBA" id="ARBA00023125"/>
    </source>
</evidence>
<evidence type="ECO:0000256" key="2">
    <source>
        <dbReference type="PROSITE-ProRule" id="PRU00335"/>
    </source>
</evidence>
<feature type="DNA-binding region" description="H-T-H motif" evidence="2">
    <location>
        <begin position="30"/>
        <end position="49"/>
    </location>
</feature>
<dbReference type="SUPFAM" id="SSF46689">
    <property type="entry name" value="Homeodomain-like"/>
    <property type="match status" value="1"/>
</dbReference>
<reference evidence="4 5" key="1">
    <citation type="submission" date="2023-03" db="EMBL/GenBank/DDBJ databases">
        <title>Roseibium porphyridii sp. nov. and Roseibium rhodosorbium sp. nov. isolated from marine algae, Porphyridium cruentum and Rhodosorus marinus, respectively.</title>
        <authorList>
            <person name="Lee M.W."/>
            <person name="Choi B.J."/>
            <person name="Lee J.K."/>
            <person name="Choi D.G."/>
            <person name="Baek J.H."/>
            <person name="Bayburt H."/>
            <person name="Kim J.M."/>
            <person name="Han D.M."/>
            <person name="Kim K.H."/>
            <person name="Jeon C.O."/>
        </authorList>
    </citation>
    <scope>NUCLEOTIDE SEQUENCE [LARGE SCALE GENOMIC DNA]</scope>
    <source>
        <strain evidence="4 5">KMA01</strain>
    </source>
</reference>
<evidence type="ECO:0000313" key="5">
    <source>
        <dbReference type="Proteomes" id="UP001209803"/>
    </source>
</evidence>
<gene>
    <name evidence="4" type="ORF">K1718_21975</name>
</gene>
<keyword evidence="1 2" id="KW-0238">DNA-binding</keyword>
<dbReference type="PROSITE" id="PS50977">
    <property type="entry name" value="HTH_TETR_2"/>
    <property type="match status" value="1"/>
</dbReference>
<dbReference type="InterPro" id="IPR009057">
    <property type="entry name" value="Homeodomain-like_sf"/>
</dbReference>
<organism evidence="4 5">
    <name type="scientific">Roseibium porphyridii</name>
    <dbReference type="NCBI Taxonomy" id="2866279"/>
    <lineage>
        <taxon>Bacteria</taxon>
        <taxon>Pseudomonadati</taxon>
        <taxon>Pseudomonadota</taxon>
        <taxon>Alphaproteobacteria</taxon>
        <taxon>Hyphomicrobiales</taxon>
        <taxon>Stappiaceae</taxon>
        <taxon>Roseibium</taxon>
    </lineage>
</organism>
<dbReference type="RefSeq" id="WP_152502984.1">
    <property type="nucleotide sequence ID" value="NZ_CP120863.1"/>
</dbReference>
<dbReference type="Gene3D" id="1.10.357.10">
    <property type="entry name" value="Tetracycline Repressor, domain 2"/>
    <property type="match status" value="1"/>
</dbReference>
<feature type="domain" description="HTH tetR-type" evidence="3">
    <location>
        <begin position="7"/>
        <end position="67"/>
    </location>
</feature>
<proteinExistence type="predicted"/>
<dbReference type="Proteomes" id="UP001209803">
    <property type="component" value="Chromosome"/>
</dbReference>
<accession>A0ABY8F421</accession>
<dbReference type="EMBL" id="CP120863">
    <property type="protein sequence ID" value="WFE88802.1"/>
    <property type="molecule type" value="Genomic_DNA"/>
</dbReference>